<feature type="transmembrane region" description="Helical" evidence="2">
    <location>
        <begin position="27"/>
        <end position="45"/>
    </location>
</feature>
<protein>
    <submittedName>
        <fullName evidence="3">Uncharacterized protein</fullName>
    </submittedName>
</protein>
<accession>A0ABZ0CNZ3</accession>
<evidence type="ECO:0000256" key="2">
    <source>
        <dbReference type="SAM" id="Phobius"/>
    </source>
</evidence>
<dbReference type="EMBL" id="CP136336">
    <property type="protein sequence ID" value="WOB06694.1"/>
    <property type="molecule type" value="Genomic_DNA"/>
</dbReference>
<proteinExistence type="predicted"/>
<dbReference type="RefSeq" id="WP_316699283.1">
    <property type="nucleotide sequence ID" value="NZ_CP136336.1"/>
</dbReference>
<name>A0ABZ0CNZ3_9BURK</name>
<keyword evidence="4" id="KW-1185">Reference proteome</keyword>
<reference evidence="3 4" key="1">
    <citation type="submission" date="2023-10" db="EMBL/GenBank/DDBJ databases">
        <title>Bacteria for the degradation of biodegradable plastic PBAT(Polybutylene adipate terephthalate).</title>
        <authorList>
            <person name="Weon H.-Y."/>
            <person name="Yeon J."/>
        </authorList>
    </citation>
    <scope>NUCLEOTIDE SEQUENCE [LARGE SCALE GENOMIC DNA]</scope>
    <source>
        <strain evidence="3 4">SBD 7-3</strain>
    </source>
</reference>
<feature type="region of interest" description="Disordered" evidence="1">
    <location>
        <begin position="198"/>
        <end position="227"/>
    </location>
</feature>
<sequence length="227" mass="23565">MKEPGSTGRPAADPANGRRAASFGPSFAYLLAVVVVIGGVAYWLTAPSDADTAASPRPVLPVQVATSPEARDEAEPAASGPTAASAPVLPARVAAHVPNPDDDQTPDLTAYLNPGEKPTMGEVIERLHRAGVTTGVAAFNPPGTKPPMIGLAVPEDFALPPGYVRHHQTTDDGQDIEPILMYAPDHPRFVGGARTRDRIVPPEQAPPGLPLRKIVIPAPAEPDKAGS</sequence>
<evidence type="ECO:0000313" key="3">
    <source>
        <dbReference type="EMBL" id="WOB06694.1"/>
    </source>
</evidence>
<gene>
    <name evidence="3" type="ORF">RXV79_17395</name>
</gene>
<feature type="region of interest" description="Disordered" evidence="1">
    <location>
        <begin position="64"/>
        <end position="84"/>
    </location>
</feature>
<keyword evidence="2" id="KW-1133">Transmembrane helix</keyword>
<evidence type="ECO:0000313" key="4">
    <source>
        <dbReference type="Proteomes" id="UP001303946"/>
    </source>
</evidence>
<evidence type="ECO:0000256" key="1">
    <source>
        <dbReference type="SAM" id="MobiDB-lite"/>
    </source>
</evidence>
<organism evidence="3 4">
    <name type="scientific">Piscinibacter gummiphilus</name>
    <dbReference type="NCBI Taxonomy" id="946333"/>
    <lineage>
        <taxon>Bacteria</taxon>
        <taxon>Pseudomonadati</taxon>
        <taxon>Pseudomonadota</taxon>
        <taxon>Betaproteobacteria</taxon>
        <taxon>Burkholderiales</taxon>
        <taxon>Sphaerotilaceae</taxon>
        <taxon>Piscinibacter</taxon>
    </lineage>
</organism>
<dbReference type="Proteomes" id="UP001303946">
    <property type="component" value="Chromosome"/>
</dbReference>
<keyword evidence="2" id="KW-0812">Transmembrane</keyword>
<keyword evidence="2" id="KW-0472">Membrane</keyword>